<dbReference type="AlphaFoldDB" id="Q12Z54"/>
<keyword evidence="3" id="KW-1185">Reference proteome</keyword>
<accession>Q12Z54</accession>
<dbReference type="GeneID" id="3998761"/>
<dbReference type="GO" id="GO:0016757">
    <property type="term" value="F:glycosyltransferase activity"/>
    <property type="evidence" value="ECO:0007669"/>
    <property type="project" value="TreeGrafter"/>
</dbReference>
<dbReference type="PANTHER" id="PTHR12526:SF625">
    <property type="entry name" value="PHOSPHATIDYLINOSITOL GLYCAN-CLASS A"/>
    <property type="match status" value="1"/>
</dbReference>
<dbReference type="HOGENOM" id="CLU_009583_2_3_2"/>
<sequence>MGKNLKIGMFSWESLHSIKVGGIAPHVSELAEALAKTGHSVHIFTRNNGLEPYGEVNGVHYHRVDHSLSGGIVQQMDSMCDSMYSRFLDVTKEYGKFDILHAHDWHPFNAVSRIKYEFGIPFMFTYHSTEWGRNGNKYGNWWEAEEISHREWKAGYESVKVISTSQQLTDEIKFLYQIPDEKITIIPNGIFHGKIKKDVDAGEVKNRFGIHPLAPVVLFIGRMSYQKGPDLLVEAIPEVIDHRWDTKFVFIGEGEMRPPCEALANAEKISDNCHFLGYVDDETARDWINACDILCIPSRNEPFGIVVLEGWDAERTIVATDAVQIINNFVDGILVYKNPNSIAWGINYVLDDLSNSSMRKAGKELIETRYNWLNIAENTIEAYNLDDKNDWIPGATLGQTKKFWWKIDDDLNLSISREFDSLNGALKVDKLIKKDELSKLDDYMADEHWKGLSNNVAKLRNGTEKEGIGKFLYNDLHWTNTEAQLSSHIGSIFYRAGVWEYNGKKRGIQFRKITGDWHKLIKSYYDGCIKELDLEQL</sequence>
<keyword evidence="2" id="KW-0808">Transferase</keyword>
<protein>
    <submittedName>
        <fullName evidence="2">Glycosyl transferase, group I</fullName>
    </submittedName>
</protein>
<dbReference type="Pfam" id="PF13439">
    <property type="entry name" value="Glyco_transf_4"/>
    <property type="match status" value="1"/>
</dbReference>
<reference evidence="3" key="1">
    <citation type="journal article" date="2009" name="ISME J.">
        <title>The genome sequence of the psychrophilic archaeon, Methanococcoides burtonii: the role of genome evolution in cold adaptation.</title>
        <authorList>
            <person name="Allen M.A."/>
            <person name="Lauro F.M."/>
            <person name="Williams T.J."/>
            <person name="Burg D."/>
            <person name="Siddiqui K.S."/>
            <person name="De Francisci D."/>
            <person name="Chong K.W."/>
            <person name="Pilak O."/>
            <person name="Chew H.H."/>
            <person name="De Maere M.Z."/>
            <person name="Ting L."/>
            <person name="Katrib M."/>
            <person name="Ng C."/>
            <person name="Sowers K.R."/>
            <person name="Galperin M.Y."/>
            <person name="Anderson I.J."/>
            <person name="Ivanova N."/>
            <person name="Dalin E."/>
            <person name="Martinez M."/>
            <person name="Lapidus A."/>
            <person name="Hauser L."/>
            <person name="Land M."/>
            <person name="Thomas T."/>
            <person name="Cavicchioli R."/>
        </authorList>
    </citation>
    <scope>NUCLEOTIDE SEQUENCE [LARGE SCALE GENOMIC DNA]</scope>
    <source>
        <strain evidence="3">DSM 6242 / NBRC 107633 / OCM 468 / ACE-M</strain>
    </source>
</reference>
<name>Q12Z54_METBU</name>
<feature type="domain" description="Glycosyltransferase subfamily 4-like N-terminal" evidence="1">
    <location>
        <begin position="20"/>
        <end position="190"/>
    </location>
</feature>
<dbReference type="SUPFAM" id="SSF53756">
    <property type="entry name" value="UDP-Glycosyltransferase/glycogen phosphorylase"/>
    <property type="match status" value="1"/>
</dbReference>
<dbReference type="InterPro" id="IPR028098">
    <property type="entry name" value="Glyco_trans_4-like_N"/>
</dbReference>
<dbReference type="Gene3D" id="3.40.50.2000">
    <property type="entry name" value="Glycogen Phosphorylase B"/>
    <property type="match status" value="2"/>
</dbReference>
<dbReference type="STRING" id="259564.Mbur_0266"/>
<dbReference type="Pfam" id="PF13692">
    <property type="entry name" value="Glyco_trans_1_4"/>
    <property type="match status" value="1"/>
</dbReference>
<gene>
    <name evidence="2" type="ordered locus">Mbur_0266</name>
</gene>
<evidence type="ECO:0000259" key="1">
    <source>
        <dbReference type="Pfam" id="PF13439"/>
    </source>
</evidence>
<dbReference type="EMBL" id="CP000300">
    <property type="protein sequence ID" value="ABE51272.1"/>
    <property type="molecule type" value="Genomic_DNA"/>
</dbReference>
<dbReference type="PANTHER" id="PTHR12526">
    <property type="entry name" value="GLYCOSYLTRANSFERASE"/>
    <property type="match status" value="1"/>
</dbReference>
<dbReference type="CAZy" id="GT4">
    <property type="family name" value="Glycosyltransferase Family 4"/>
</dbReference>
<dbReference type="CDD" id="cd03801">
    <property type="entry name" value="GT4_PimA-like"/>
    <property type="match status" value="1"/>
</dbReference>
<dbReference type="Proteomes" id="UP000001979">
    <property type="component" value="Chromosome"/>
</dbReference>
<evidence type="ECO:0000313" key="3">
    <source>
        <dbReference type="Proteomes" id="UP000001979"/>
    </source>
</evidence>
<proteinExistence type="predicted"/>
<dbReference type="KEGG" id="mbu:Mbur_0266"/>
<organism evidence="2 3">
    <name type="scientific">Methanococcoides burtonii (strain DSM 6242 / NBRC 107633 / OCM 468 / ACE-M)</name>
    <dbReference type="NCBI Taxonomy" id="259564"/>
    <lineage>
        <taxon>Archaea</taxon>
        <taxon>Methanobacteriati</taxon>
        <taxon>Methanobacteriota</taxon>
        <taxon>Stenosarchaea group</taxon>
        <taxon>Methanomicrobia</taxon>
        <taxon>Methanosarcinales</taxon>
        <taxon>Methanosarcinaceae</taxon>
        <taxon>Methanococcoides</taxon>
    </lineage>
</organism>
<dbReference type="RefSeq" id="WP_011498434.1">
    <property type="nucleotide sequence ID" value="NC_007955.1"/>
</dbReference>
<evidence type="ECO:0000313" key="2">
    <source>
        <dbReference type="EMBL" id="ABE51272.1"/>
    </source>
</evidence>